<dbReference type="Pfam" id="PF00403">
    <property type="entry name" value="HMA"/>
    <property type="match status" value="1"/>
</dbReference>
<dbReference type="EMBL" id="WWNE01000012">
    <property type="protein sequence ID" value="NBG67048.1"/>
    <property type="molecule type" value="Genomic_DNA"/>
</dbReference>
<keyword evidence="1" id="KW-0732">Signal</keyword>
<evidence type="ECO:0000256" key="1">
    <source>
        <dbReference type="SAM" id="SignalP"/>
    </source>
</evidence>
<organism evidence="3 4">
    <name type="scientific">Acidiluteibacter ferrifornacis</name>
    <dbReference type="NCBI Taxonomy" id="2692424"/>
    <lineage>
        <taxon>Bacteria</taxon>
        <taxon>Pseudomonadati</taxon>
        <taxon>Bacteroidota</taxon>
        <taxon>Flavobacteriia</taxon>
        <taxon>Flavobacteriales</taxon>
        <taxon>Cryomorphaceae</taxon>
        <taxon>Acidiluteibacter</taxon>
    </lineage>
</organism>
<dbReference type="CDD" id="cd00371">
    <property type="entry name" value="HMA"/>
    <property type="match status" value="1"/>
</dbReference>
<gene>
    <name evidence="3" type="ORF">GQN54_13040</name>
</gene>
<dbReference type="PROSITE" id="PS50846">
    <property type="entry name" value="HMA_2"/>
    <property type="match status" value="1"/>
</dbReference>
<dbReference type="GO" id="GO:0046872">
    <property type="term" value="F:metal ion binding"/>
    <property type="evidence" value="ECO:0007669"/>
    <property type="project" value="InterPro"/>
</dbReference>
<proteinExistence type="predicted"/>
<evidence type="ECO:0000313" key="4">
    <source>
        <dbReference type="Proteomes" id="UP000470771"/>
    </source>
</evidence>
<comment type="caution">
    <text evidence="3">The sequence shown here is derived from an EMBL/GenBank/DDBJ whole genome shotgun (WGS) entry which is preliminary data.</text>
</comment>
<evidence type="ECO:0000313" key="3">
    <source>
        <dbReference type="EMBL" id="NBG67048.1"/>
    </source>
</evidence>
<protein>
    <recommendedName>
        <fullName evidence="2">HMA domain-containing protein</fullName>
    </recommendedName>
</protein>
<dbReference type="InterPro" id="IPR006121">
    <property type="entry name" value="HMA_dom"/>
</dbReference>
<feature type="signal peptide" evidence="1">
    <location>
        <begin position="1"/>
        <end position="19"/>
    </location>
</feature>
<dbReference type="Proteomes" id="UP000470771">
    <property type="component" value="Unassembled WGS sequence"/>
</dbReference>
<accession>A0A6N9NK31</accession>
<dbReference type="RefSeq" id="WP_160633997.1">
    <property type="nucleotide sequence ID" value="NZ_WWNE01000012.1"/>
</dbReference>
<dbReference type="InterPro" id="IPR036163">
    <property type="entry name" value="HMA_dom_sf"/>
</dbReference>
<evidence type="ECO:0000259" key="2">
    <source>
        <dbReference type="PROSITE" id="PS50846"/>
    </source>
</evidence>
<dbReference type="SUPFAM" id="SSF55008">
    <property type="entry name" value="HMA, heavy metal-associated domain"/>
    <property type="match status" value="1"/>
</dbReference>
<reference evidence="3 4" key="1">
    <citation type="submission" date="2019-12" db="EMBL/GenBank/DDBJ databases">
        <authorList>
            <person name="Zhao J."/>
        </authorList>
    </citation>
    <scope>NUCLEOTIDE SEQUENCE [LARGE SCALE GENOMIC DNA]</scope>
    <source>
        <strain evidence="3 4">S-15</strain>
    </source>
</reference>
<feature type="chain" id="PRO_5026703975" description="HMA domain-containing protein" evidence="1">
    <location>
        <begin position="20"/>
        <end position="120"/>
    </location>
</feature>
<feature type="domain" description="HMA" evidence="2">
    <location>
        <begin position="30"/>
        <end position="97"/>
    </location>
</feature>
<keyword evidence="4" id="KW-1185">Reference proteome</keyword>
<name>A0A6N9NK31_9FLAO</name>
<dbReference type="Gene3D" id="3.30.70.100">
    <property type="match status" value="1"/>
</dbReference>
<sequence length="120" mass="13341">MKRILIMLTFMFAINTAQSQSKDKIETATIKTEIFCDHCDKCGSCGGNIYNKIKSNKGIKSVNIDSETNSIIVKYNTEQVTIAEIEKAISEAGYKANDLQASADGYEKLDNCCKKKKDTQ</sequence>
<dbReference type="AlphaFoldDB" id="A0A6N9NK31"/>